<reference evidence="1 2" key="1">
    <citation type="submission" date="2015-09" db="EMBL/GenBank/DDBJ databases">
        <title>Genome announcement of multiple Pseudomonas syringae strains.</title>
        <authorList>
            <person name="Thakur S."/>
            <person name="Wang P.W."/>
            <person name="Gong Y."/>
            <person name="Weir B.S."/>
            <person name="Guttman D.S."/>
        </authorList>
    </citation>
    <scope>NUCLEOTIDE SEQUENCE [LARGE SCALE GENOMIC DNA]</scope>
    <source>
        <strain evidence="1 2">ICMP17524</strain>
    </source>
</reference>
<comment type="caution">
    <text evidence="1">The sequence shown here is derived from an EMBL/GenBank/DDBJ whole genome shotgun (WGS) entry which is preliminary data.</text>
</comment>
<dbReference type="Proteomes" id="UP000050356">
    <property type="component" value="Unassembled WGS sequence"/>
</dbReference>
<dbReference type="PATRIC" id="fig|264451.4.peg.2668"/>
<accession>A0A0P9MA51</accession>
<evidence type="ECO:0000313" key="1">
    <source>
        <dbReference type="EMBL" id="KPW88308.1"/>
    </source>
</evidence>
<sequence>MLHAFRYGVINSVERPLTRVTPVAVSQLVFNVD</sequence>
<evidence type="ECO:0000313" key="2">
    <source>
        <dbReference type="Proteomes" id="UP000050356"/>
    </source>
</evidence>
<protein>
    <submittedName>
        <fullName evidence="1">Uncharacterized protein</fullName>
    </submittedName>
</protein>
<gene>
    <name evidence="1" type="ORF">ALO50_04521</name>
</gene>
<organism evidence="1 2">
    <name type="scientific">Pseudomonas syringae pv. cerasicola</name>
    <dbReference type="NCBI Taxonomy" id="264451"/>
    <lineage>
        <taxon>Bacteria</taxon>
        <taxon>Pseudomonadati</taxon>
        <taxon>Pseudomonadota</taxon>
        <taxon>Gammaproteobacteria</taxon>
        <taxon>Pseudomonadales</taxon>
        <taxon>Pseudomonadaceae</taxon>
        <taxon>Pseudomonas</taxon>
        <taxon>Pseudomonas syringae</taxon>
    </lineage>
</organism>
<dbReference type="AlphaFoldDB" id="A0A0P9MA51"/>
<dbReference type="EMBL" id="LJQA01000697">
    <property type="protein sequence ID" value="KPW88308.1"/>
    <property type="molecule type" value="Genomic_DNA"/>
</dbReference>
<name>A0A0P9MA51_PSESX</name>
<proteinExistence type="predicted"/>